<feature type="transmembrane region" description="Helical" evidence="2">
    <location>
        <begin position="48"/>
        <end position="68"/>
    </location>
</feature>
<organism evidence="3 4">
    <name type="scientific">Linum trigynum</name>
    <dbReference type="NCBI Taxonomy" id="586398"/>
    <lineage>
        <taxon>Eukaryota</taxon>
        <taxon>Viridiplantae</taxon>
        <taxon>Streptophyta</taxon>
        <taxon>Embryophyta</taxon>
        <taxon>Tracheophyta</taxon>
        <taxon>Spermatophyta</taxon>
        <taxon>Magnoliopsida</taxon>
        <taxon>eudicotyledons</taxon>
        <taxon>Gunneridae</taxon>
        <taxon>Pentapetalae</taxon>
        <taxon>rosids</taxon>
        <taxon>fabids</taxon>
        <taxon>Malpighiales</taxon>
        <taxon>Linaceae</taxon>
        <taxon>Linum</taxon>
    </lineage>
</organism>
<dbReference type="AlphaFoldDB" id="A0AAV2CGW8"/>
<feature type="compositionally biased region" description="Polar residues" evidence="1">
    <location>
        <begin position="23"/>
        <end position="36"/>
    </location>
</feature>
<dbReference type="EMBL" id="OZ034813">
    <property type="protein sequence ID" value="CAL1355767.1"/>
    <property type="molecule type" value="Genomic_DNA"/>
</dbReference>
<evidence type="ECO:0000256" key="2">
    <source>
        <dbReference type="SAM" id="Phobius"/>
    </source>
</evidence>
<keyword evidence="2" id="KW-1133">Transmembrane helix</keyword>
<accession>A0AAV2CGW8</accession>
<proteinExistence type="predicted"/>
<evidence type="ECO:0000313" key="4">
    <source>
        <dbReference type="Proteomes" id="UP001497516"/>
    </source>
</evidence>
<reference evidence="3 4" key="1">
    <citation type="submission" date="2024-04" db="EMBL/GenBank/DDBJ databases">
        <authorList>
            <person name="Fracassetti M."/>
        </authorList>
    </citation>
    <scope>NUCLEOTIDE SEQUENCE [LARGE SCALE GENOMIC DNA]</scope>
</reference>
<evidence type="ECO:0000313" key="3">
    <source>
        <dbReference type="EMBL" id="CAL1355767.1"/>
    </source>
</evidence>
<evidence type="ECO:0000256" key="1">
    <source>
        <dbReference type="SAM" id="MobiDB-lite"/>
    </source>
</evidence>
<name>A0AAV2CGW8_9ROSI</name>
<gene>
    <name evidence="3" type="ORF">LTRI10_LOCUS3508</name>
</gene>
<keyword evidence="4" id="KW-1185">Reference proteome</keyword>
<feature type="region of interest" description="Disordered" evidence="1">
    <location>
        <begin position="1"/>
        <end position="38"/>
    </location>
</feature>
<sequence>MSVELRATRHTQQQRRDPDAGSQPISKGGWSQSQRTHQWEEGSRAAEIIAFFLEVFICFLLLCPSAGCRL</sequence>
<protein>
    <submittedName>
        <fullName evidence="3">Uncharacterized protein</fullName>
    </submittedName>
</protein>
<keyword evidence="2" id="KW-0472">Membrane</keyword>
<dbReference type="Proteomes" id="UP001497516">
    <property type="component" value="Chromosome 1"/>
</dbReference>
<keyword evidence="2" id="KW-0812">Transmembrane</keyword>